<dbReference type="Proteomes" id="UP001299876">
    <property type="component" value="Unassembled WGS sequence"/>
</dbReference>
<evidence type="ECO:0000256" key="4">
    <source>
        <dbReference type="RuleBase" id="RU003684"/>
    </source>
</evidence>
<dbReference type="PROSITE" id="PS51409">
    <property type="entry name" value="ARGINASE_2"/>
    <property type="match status" value="1"/>
</dbReference>
<evidence type="ECO:0000256" key="2">
    <source>
        <dbReference type="ARBA" id="ARBA00022723"/>
    </source>
</evidence>
<evidence type="ECO:0000313" key="6">
    <source>
        <dbReference type="Proteomes" id="UP001299876"/>
    </source>
</evidence>
<protein>
    <submittedName>
        <fullName evidence="5">Agmatinase</fullName>
        <ecNumber evidence="5">3.5.3.11</ecNumber>
    </submittedName>
</protein>
<dbReference type="InterPro" id="IPR020855">
    <property type="entry name" value="Ureohydrolase_Mn_BS"/>
</dbReference>
<accession>A0ABT0EXD5</accession>
<gene>
    <name evidence="5" type="primary">speB</name>
    <name evidence="5" type="ORF">L9059_09500</name>
</gene>
<name>A0ABT0EXD5_9PSED</name>
<dbReference type="PANTHER" id="PTHR11358:SF26">
    <property type="entry name" value="GUANIDINO ACID HYDROLASE, MITOCHONDRIAL"/>
    <property type="match status" value="1"/>
</dbReference>
<comment type="similarity">
    <text evidence="1">Belongs to the arginase family. Agmatinase subfamily.</text>
</comment>
<dbReference type="RefSeq" id="WP_247290317.1">
    <property type="nucleotide sequence ID" value="NZ_JAKNRW010000005.1"/>
</dbReference>
<dbReference type="Gene3D" id="3.40.800.10">
    <property type="entry name" value="Ureohydrolase domain"/>
    <property type="match status" value="1"/>
</dbReference>
<reference evidence="5 6" key="1">
    <citation type="submission" date="2022-02" db="EMBL/GenBank/DDBJ databases">
        <title>Comparative genomics of the first Antarctic Pseudomonas spp. capable of biotransforming 2,4,6-Trinitrotoluene.</title>
        <authorList>
            <person name="Cabrera M.A."/>
            <person name="Marquez S.L."/>
            <person name="Perez-Donoso J.M."/>
        </authorList>
    </citation>
    <scope>NUCLEOTIDE SEQUENCE [LARGE SCALE GENOMIC DNA]</scope>
    <source>
        <strain evidence="5 6">TNT19</strain>
    </source>
</reference>
<keyword evidence="3 4" id="KW-0378">Hydrolase</keyword>
<dbReference type="NCBIfam" id="NF002564">
    <property type="entry name" value="PRK02190.1"/>
    <property type="match status" value="1"/>
</dbReference>
<dbReference type="EC" id="3.5.3.11" evidence="5"/>
<dbReference type="PANTHER" id="PTHR11358">
    <property type="entry name" value="ARGINASE/AGMATINASE"/>
    <property type="match status" value="1"/>
</dbReference>
<dbReference type="SUPFAM" id="SSF52768">
    <property type="entry name" value="Arginase/deacetylase"/>
    <property type="match status" value="1"/>
</dbReference>
<dbReference type="InterPro" id="IPR006035">
    <property type="entry name" value="Ureohydrolase"/>
</dbReference>
<keyword evidence="2" id="KW-0479">Metal-binding</keyword>
<dbReference type="GO" id="GO:0008783">
    <property type="term" value="F:agmatinase activity"/>
    <property type="evidence" value="ECO:0007669"/>
    <property type="project" value="UniProtKB-EC"/>
</dbReference>
<dbReference type="PROSITE" id="PS01053">
    <property type="entry name" value="ARGINASE_1"/>
    <property type="match status" value="1"/>
</dbReference>
<evidence type="ECO:0000256" key="1">
    <source>
        <dbReference type="ARBA" id="ARBA00009227"/>
    </source>
</evidence>
<dbReference type="InterPro" id="IPR023696">
    <property type="entry name" value="Ureohydrolase_dom_sf"/>
</dbReference>
<dbReference type="NCBIfam" id="TIGR01230">
    <property type="entry name" value="agmatinase"/>
    <property type="match status" value="1"/>
</dbReference>
<keyword evidence="6" id="KW-1185">Reference proteome</keyword>
<proteinExistence type="inferred from homology"/>
<dbReference type="EMBL" id="JAKNRW010000005">
    <property type="protein sequence ID" value="MCK1790415.1"/>
    <property type="molecule type" value="Genomic_DNA"/>
</dbReference>
<dbReference type="InterPro" id="IPR005925">
    <property type="entry name" value="Agmatinase-rel"/>
</dbReference>
<comment type="caution">
    <text evidence="5">The sequence shown here is derived from an EMBL/GenBank/DDBJ whole genome shotgun (WGS) entry which is preliminary data.</text>
</comment>
<evidence type="ECO:0000313" key="5">
    <source>
        <dbReference type="EMBL" id="MCK1790415.1"/>
    </source>
</evidence>
<sequence length="321" mass="34651">MDAPLSNDQAMTRDSLYGTAAESTYAGITSFMRRRYSRDLRGVDVAVSGVPFDTATSNRPGARFGPRGIRAASAGIAWERHWPWAFDPFDHLAVVDFGDCAFDYGVPHSIPQSIEAHAERILAAGSAMLTFGGDHFVTYPLLKAHARKHGPLSLIHFDAHSDTWPDEEGQRVDHGTMFWHAAREGLVEPSRSVQIGLRTTNDDAMGFAILDARQVHRRGCESIVEAIRARVGDNPVYLTFDIDCLDPAFAPGTGTPVCGGLSTVQALEILGGLRGINLVGMDVVEVAPAYDSAEITSLAAATLAMEMLCLYAARHKVVGAL</sequence>
<dbReference type="PIRSF" id="PIRSF036979">
    <property type="entry name" value="Arginase"/>
    <property type="match status" value="1"/>
</dbReference>
<organism evidence="5 6">
    <name type="scientific">Pseudomonas violetae</name>
    <dbReference type="NCBI Taxonomy" id="2915813"/>
    <lineage>
        <taxon>Bacteria</taxon>
        <taxon>Pseudomonadati</taxon>
        <taxon>Pseudomonadota</taxon>
        <taxon>Gammaproteobacteria</taxon>
        <taxon>Pseudomonadales</taxon>
        <taxon>Pseudomonadaceae</taxon>
        <taxon>Pseudomonas</taxon>
    </lineage>
</organism>
<dbReference type="Pfam" id="PF00491">
    <property type="entry name" value="Arginase"/>
    <property type="match status" value="1"/>
</dbReference>
<evidence type="ECO:0000256" key="3">
    <source>
        <dbReference type="ARBA" id="ARBA00022801"/>
    </source>
</evidence>
<dbReference type="CDD" id="cd11592">
    <property type="entry name" value="Agmatinase_PAH"/>
    <property type="match status" value="1"/>
</dbReference>